<dbReference type="SUPFAM" id="SSF55874">
    <property type="entry name" value="ATPase domain of HSP90 chaperone/DNA topoisomerase II/histidine kinase"/>
    <property type="match status" value="1"/>
</dbReference>
<dbReference type="InterPro" id="IPR037198">
    <property type="entry name" value="MutL_C_sf"/>
</dbReference>
<dbReference type="PROSITE" id="PS00058">
    <property type="entry name" value="DNA_MISMATCH_REPAIR_1"/>
    <property type="match status" value="1"/>
</dbReference>
<evidence type="ECO:0000313" key="8">
    <source>
        <dbReference type="EMBL" id="MFC7187600.1"/>
    </source>
</evidence>
<dbReference type="SMART" id="SM00853">
    <property type="entry name" value="MutL_C"/>
    <property type="match status" value="1"/>
</dbReference>
<keyword evidence="8" id="KW-0255">Endonuclease</keyword>
<name>A0ABD5YJ24_9EURY</name>
<evidence type="ECO:0000256" key="1">
    <source>
        <dbReference type="ARBA" id="ARBA00006082"/>
    </source>
</evidence>
<dbReference type="EMBL" id="JBHSZZ010000052">
    <property type="protein sequence ID" value="MFC7187600.1"/>
    <property type="molecule type" value="Genomic_DNA"/>
</dbReference>
<feature type="compositionally biased region" description="Basic and acidic residues" evidence="5">
    <location>
        <begin position="1"/>
        <end position="14"/>
    </location>
</feature>
<dbReference type="GO" id="GO:0004519">
    <property type="term" value="F:endonuclease activity"/>
    <property type="evidence" value="ECO:0007669"/>
    <property type="project" value="UniProtKB-KW"/>
</dbReference>
<dbReference type="InterPro" id="IPR020667">
    <property type="entry name" value="DNA_mismatch_repair_MutL"/>
</dbReference>
<dbReference type="NCBIfam" id="TIGR00585">
    <property type="entry name" value="mutl"/>
    <property type="match status" value="1"/>
</dbReference>
<feature type="domain" description="DNA mismatch repair protein S5" evidence="7">
    <location>
        <begin position="239"/>
        <end position="369"/>
    </location>
</feature>
<dbReference type="InterPro" id="IPR038973">
    <property type="entry name" value="MutL/Mlh/Pms-like"/>
</dbReference>
<dbReference type="Gene3D" id="3.30.565.10">
    <property type="entry name" value="Histidine kinase-like ATPase, C-terminal domain"/>
    <property type="match status" value="1"/>
</dbReference>
<dbReference type="PANTHER" id="PTHR10073">
    <property type="entry name" value="DNA MISMATCH REPAIR PROTEIN MLH, PMS, MUTL"/>
    <property type="match status" value="1"/>
</dbReference>
<dbReference type="InterPro" id="IPR036890">
    <property type="entry name" value="HATPase_C_sf"/>
</dbReference>
<dbReference type="SUPFAM" id="SSF118116">
    <property type="entry name" value="DNA mismatch repair protein MutL"/>
    <property type="match status" value="1"/>
</dbReference>
<dbReference type="SMART" id="SM01340">
    <property type="entry name" value="DNA_mis_repair"/>
    <property type="match status" value="1"/>
</dbReference>
<dbReference type="InterPro" id="IPR020568">
    <property type="entry name" value="Ribosomal_Su5_D2-typ_SF"/>
</dbReference>
<dbReference type="SUPFAM" id="SSF54211">
    <property type="entry name" value="Ribosomal protein S5 domain 2-like"/>
    <property type="match status" value="1"/>
</dbReference>
<proteinExistence type="inferred from homology"/>
<dbReference type="Gene3D" id="3.30.230.10">
    <property type="match status" value="1"/>
</dbReference>
<dbReference type="Gene3D" id="3.30.1540.20">
    <property type="entry name" value="MutL, C-terminal domain, dimerisation subdomain"/>
    <property type="match status" value="1"/>
</dbReference>
<evidence type="ECO:0000259" key="7">
    <source>
        <dbReference type="SMART" id="SM01340"/>
    </source>
</evidence>
<keyword evidence="8" id="KW-0540">Nuclease</keyword>
<evidence type="ECO:0000259" key="6">
    <source>
        <dbReference type="SMART" id="SM00853"/>
    </source>
</evidence>
<dbReference type="InterPro" id="IPR014721">
    <property type="entry name" value="Ribsml_uS5_D2-typ_fold_subgr"/>
</dbReference>
<dbReference type="GO" id="GO:0006298">
    <property type="term" value="P:mismatch repair"/>
    <property type="evidence" value="ECO:0007669"/>
    <property type="project" value="UniProtKB-UniRule"/>
</dbReference>
<evidence type="ECO:0000256" key="4">
    <source>
        <dbReference type="HAMAP-Rule" id="MF_00149"/>
    </source>
</evidence>
<dbReference type="InterPro" id="IPR014790">
    <property type="entry name" value="MutL_C"/>
</dbReference>
<dbReference type="CDD" id="cd00782">
    <property type="entry name" value="MutL_Trans"/>
    <property type="match status" value="1"/>
</dbReference>
<dbReference type="Pfam" id="PF08676">
    <property type="entry name" value="MutL_C"/>
    <property type="match status" value="1"/>
</dbReference>
<keyword evidence="2 4" id="KW-0227">DNA damage</keyword>
<reference evidence="8 9" key="1">
    <citation type="journal article" date="2019" name="Int. J. Syst. Evol. Microbiol.">
        <title>The Global Catalogue of Microorganisms (GCM) 10K type strain sequencing project: providing services to taxonomists for standard genome sequencing and annotation.</title>
        <authorList>
            <consortium name="The Broad Institute Genomics Platform"/>
            <consortium name="The Broad Institute Genome Sequencing Center for Infectious Disease"/>
            <person name="Wu L."/>
            <person name="Ma J."/>
        </authorList>
    </citation>
    <scope>NUCLEOTIDE SEQUENCE [LARGE SCALE GENOMIC DNA]</scope>
    <source>
        <strain evidence="8 9">Q85</strain>
    </source>
</reference>
<evidence type="ECO:0000256" key="2">
    <source>
        <dbReference type="ARBA" id="ARBA00022763"/>
    </source>
</evidence>
<comment type="function">
    <text evidence="4">This protein is involved in the repair of mismatches in DNA. It is required for dam-dependent methyl-directed DNA mismatch repair. May act as a 'molecular matchmaker', a protein that promotes the formation of a stable complex between two or more DNA-binding proteins in an ATP-dependent manner without itself being part of a final effector complex.</text>
</comment>
<feature type="region of interest" description="Disordered" evidence="5">
    <location>
        <begin position="1"/>
        <end position="28"/>
    </location>
</feature>
<dbReference type="Proteomes" id="UP001596390">
    <property type="component" value="Unassembled WGS sequence"/>
</dbReference>
<comment type="caution">
    <text evidence="8">The sequence shown here is derived from an EMBL/GenBank/DDBJ whole genome shotgun (WGS) entry which is preliminary data.</text>
</comment>
<protein>
    <recommendedName>
        <fullName evidence="4">DNA mismatch repair protein MutL</fullName>
    </recommendedName>
</protein>
<evidence type="ECO:0000256" key="5">
    <source>
        <dbReference type="SAM" id="MobiDB-lite"/>
    </source>
</evidence>
<evidence type="ECO:0000313" key="9">
    <source>
        <dbReference type="Proteomes" id="UP001596390"/>
    </source>
</evidence>
<dbReference type="RefSeq" id="WP_267665000.1">
    <property type="nucleotide sequence ID" value="NZ_JAODIX010000052.1"/>
</dbReference>
<dbReference type="HAMAP" id="MF_00149">
    <property type="entry name" value="DNA_mis_repair"/>
    <property type="match status" value="1"/>
</dbReference>
<dbReference type="PANTHER" id="PTHR10073:SF12">
    <property type="entry name" value="DNA MISMATCH REPAIR PROTEIN MLH1"/>
    <property type="match status" value="1"/>
</dbReference>
<comment type="similarity">
    <text evidence="1 4">Belongs to the DNA mismatch repair MutL/HexB family.</text>
</comment>
<dbReference type="InterPro" id="IPR042121">
    <property type="entry name" value="MutL_C_regsub"/>
</dbReference>
<dbReference type="FunFam" id="3.30.565.10:FF:000003">
    <property type="entry name" value="DNA mismatch repair endonuclease MutL"/>
    <property type="match status" value="1"/>
</dbReference>
<dbReference type="InterPro" id="IPR014762">
    <property type="entry name" value="DNA_mismatch_repair_CS"/>
</dbReference>
<sequence length="592" mass="60411">MAGEERAGGGRADEATEAAEGPAPVRRLDPATVDRIAAGEVVTRPARVVGELIDNALDAGASSVEVGVDGDGTDRIRVADDGWGMSRADARRAVERHATSKLAPDGDPVGVDSLGFRGEALAAIADAARLDLTTSDGDAVGTRVVVDGTAGEPSTGGNASADPTVSDVGRARGTTVVVEDLFATRPARRESLAGPAAEFARVSALVADYALAAPEVAFTLAHDGSTTLSTPGTGATDALFGVYDRETASRSTELAASVEVEAGGGADPETLSIEVAGALAYPSVTRASRDHVRVSVNGRPVRNDGLAAAVRAGYGRLLPDGREPVAAVDVAVPPARVDPNVHPAKREVGLRDAGGVADAVESAVADALTGADLRRKGDVDTGIESALDPVGDGEGERPGTFADAEPIGVFRDCYLLVEAGDELLVVDGHAAHERVNYGRLARAFEGEPVPTAALDPPATASLSADEAAAAEAHADALAALGFETEPFGGGTVRLRSVPAPFGRTADADAFRDALASLSGGESPRDAREALLADLACHPSLQRGEVGGLTGEEQRSLLDRLGECDRPYACPHGRPTVLSVDESTFAAGFGRER</sequence>
<evidence type="ECO:0000256" key="3">
    <source>
        <dbReference type="ARBA" id="ARBA00023204"/>
    </source>
</evidence>
<feature type="region of interest" description="Disordered" evidence="5">
    <location>
        <begin position="148"/>
        <end position="167"/>
    </location>
</feature>
<dbReference type="AlphaFoldDB" id="A0ABD5YJ24"/>
<dbReference type="Pfam" id="PF13589">
    <property type="entry name" value="HATPase_c_3"/>
    <property type="match status" value="1"/>
</dbReference>
<feature type="domain" description="MutL C-terminal dimerisation" evidence="6">
    <location>
        <begin position="406"/>
        <end position="546"/>
    </location>
</feature>
<dbReference type="Gene3D" id="3.30.1370.100">
    <property type="entry name" value="MutL, C-terminal domain, regulatory subdomain"/>
    <property type="match status" value="1"/>
</dbReference>
<dbReference type="InterPro" id="IPR042120">
    <property type="entry name" value="MutL_C_dimsub"/>
</dbReference>
<accession>A0ABD5YJ24</accession>
<dbReference type="InterPro" id="IPR013507">
    <property type="entry name" value="DNA_mismatch_S5_2-like"/>
</dbReference>
<organism evidence="8 9">
    <name type="scientific">Halorubrum yunnanense</name>
    <dbReference type="NCBI Taxonomy" id="1526162"/>
    <lineage>
        <taxon>Archaea</taxon>
        <taxon>Methanobacteriati</taxon>
        <taxon>Methanobacteriota</taxon>
        <taxon>Stenosarchaea group</taxon>
        <taxon>Halobacteria</taxon>
        <taxon>Halobacteriales</taxon>
        <taxon>Haloferacaceae</taxon>
        <taxon>Halorubrum</taxon>
    </lineage>
</organism>
<gene>
    <name evidence="4 8" type="primary">mutL</name>
    <name evidence="8" type="ORF">ACFQMK_12025</name>
</gene>
<keyword evidence="8" id="KW-0378">Hydrolase</keyword>
<dbReference type="Pfam" id="PF01119">
    <property type="entry name" value="DNA_mis_repair"/>
    <property type="match status" value="1"/>
</dbReference>
<keyword evidence="3 4" id="KW-0234">DNA repair</keyword>
<keyword evidence="9" id="KW-1185">Reference proteome</keyword>
<dbReference type="InterPro" id="IPR002099">
    <property type="entry name" value="MutL/Mlh/PMS"/>
</dbReference>